<dbReference type="GeneID" id="80894705"/>
<feature type="compositionally biased region" description="Polar residues" evidence="1">
    <location>
        <begin position="66"/>
        <end position="77"/>
    </location>
</feature>
<dbReference type="Proteomes" id="UP001144673">
    <property type="component" value="Unassembled WGS sequence"/>
</dbReference>
<organism evidence="2 3">
    <name type="scientific">Akanthomyces muscarius</name>
    <name type="common">Entomopathogenic fungus</name>
    <name type="synonym">Lecanicillium muscarium</name>
    <dbReference type="NCBI Taxonomy" id="2231603"/>
    <lineage>
        <taxon>Eukaryota</taxon>
        <taxon>Fungi</taxon>
        <taxon>Dikarya</taxon>
        <taxon>Ascomycota</taxon>
        <taxon>Pezizomycotina</taxon>
        <taxon>Sordariomycetes</taxon>
        <taxon>Hypocreomycetidae</taxon>
        <taxon>Hypocreales</taxon>
        <taxon>Cordycipitaceae</taxon>
        <taxon>Akanthomyces</taxon>
    </lineage>
</organism>
<comment type="caution">
    <text evidence="2">The sequence shown here is derived from an EMBL/GenBank/DDBJ whole genome shotgun (WGS) entry which is preliminary data.</text>
</comment>
<protein>
    <submittedName>
        <fullName evidence="2">Uncharacterized protein</fullName>
    </submittedName>
</protein>
<accession>A0A9W8QMR6</accession>
<dbReference type="EMBL" id="JAJHUN010000002">
    <property type="protein sequence ID" value="KAJ4161508.1"/>
    <property type="molecule type" value="Genomic_DNA"/>
</dbReference>
<dbReference type="RefSeq" id="XP_056057892.1">
    <property type="nucleotide sequence ID" value="XM_056199444.1"/>
</dbReference>
<dbReference type="AlphaFoldDB" id="A0A9W8QMR6"/>
<keyword evidence="3" id="KW-1185">Reference proteome</keyword>
<evidence type="ECO:0000313" key="2">
    <source>
        <dbReference type="EMBL" id="KAJ4161508.1"/>
    </source>
</evidence>
<proteinExistence type="predicted"/>
<dbReference type="KEGG" id="amus:LMH87_007546"/>
<name>A0A9W8QMR6_AKAMU</name>
<evidence type="ECO:0000256" key="1">
    <source>
        <dbReference type="SAM" id="MobiDB-lite"/>
    </source>
</evidence>
<evidence type="ECO:0000313" key="3">
    <source>
        <dbReference type="Proteomes" id="UP001144673"/>
    </source>
</evidence>
<sequence>MAKAIAAAAATAATKRTNFGEFLFLLSYDVLPGSLRRHDILDDFLRLCRSRLPEARHYCDHLTRQGHGTNTPRSNTYPPHRVNNTHEKLQPARKYVGRS</sequence>
<feature type="region of interest" description="Disordered" evidence="1">
    <location>
        <begin position="62"/>
        <end position="99"/>
    </location>
</feature>
<gene>
    <name evidence="2" type="ORF">LMH87_007546</name>
</gene>
<reference evidence="2" key="1">
    <citation type="journal article" date="2023" name="Access Microbiol">
        <title>De-novo genome assembly for Akanthomyces muscarius, a biocontrol agent of insect agricultural pests.</title>
        <authorList>
            <person name="Erdos Z."/>
            <person name="Studholme D.J."/>
            <person name="Raymond B."/>
            <person name="Sharma M."/>
        </authorList>
    </citation>
    <scope>NUCLEOTIDE SEQUENCE</scope>
    <source>
        <strain evidence="2">Ve6</strain>
    </source>
</reference>